<proteinExistence type="inferred from homology"/>
<keyword evidence="3" id="KW-0238">DNA-binding</keyword>
<dbReference type="AlphaFoldDB" id="A0A0U1MV85"/>
<gene>
    <name evidence="7" type="ORF">BN1321_440002</name>
    <name evidence="8" type="ORF">GO793_05840</name>
    <name evidence="9" type="ORF">GO941_04515</name>
</gene>
<dbReference type="PANTHER" id="PTHR35004">
    <property type="entry name" value="TRANSPOSASE RV3428C-RELATED"/>
    <property type="match status" value="1"/>
</dbReference>
<accession>A0A0U1MV85</accession>
<sequence length="430" mass="50531">MKLSLDINTDFEVTTLTDLPKLKIVMENLNMKINKSEIARHMGVDRRTVDKYLNGFEPTKKRNRQSIIDKYYPIIEKLLSYSSEQKFYYKRILWQYLKDKHGLTCAYSTFRAYILKHDEFNRYFMKGYQQMSPKGTTRFETKAGHQAQFDWKEGINFKTKDNQIVSLNIGVLLLPYSRFVIMQVTMNKSSDVLFNLLTQAFELMGGVPNELVTDNMKTVMDQPRTERTNGQINRRFKQFADDFNFKVKPCIAGRPRTKGKVESIMKILDEIHAYQGELYLEEIPKFISNINERLNYSVHTSTGKIPIIALEKEKSFLQPLPNVNVRNSYKVKHKYLKVNRSNMITYKSNQYSVPAEYCGKIVEVQVYDQKLHVYYNTKSICEHLITQRKLNYQKEHYLETLSSSFGNREMDDINQIAIDNLNAIGELYDE</sequence>
<evidence type="ECO:0000313" key="7">
    <source>
        <dbReference type="EMBL" id="CRI20458.1"/>
    </source>
</evidence>
<protein>
    <submittedName>
        <fullName evidence="7 8">Transposase</fullName>
    </submittedName>
</protein>
<dbReference type="EMBL" id="WPRH01000377">
    <property type="protein sequence ID" value="MVI55379.1"/>
    <property type="molecule type" value="Genomic_DNA"/>
</dbReference>
<evidence type="ECO:0000313" key="10">
    <source>
        <dbReference type="Proteomes" id="UP000039437"/>
    </source>
</evidence>
<dbReference type="Pfam" id="PF00665">
    <property type="entry name" value="rve"/>
    <property type="match status" value="1"/>
</dbReference>
<dbReference type="SUPFAM" id="SSF53098">
    <property type="entry name" value="Ribonuclease H-like"/>
    <property type="match status" value="1"/>
</dbReference>
<evidence type="ECO:0000256" key="2">
    <source>
        <dbReference type="ARBA" id="ARBA00022578"/>
    </source>
</evidence>
<name>A0A0U1MV85_STAAU</name>
<dbReference type="EMBL" id="WPVZ01000307">
    <property type="protein sequence ID" value="MVL44753.1"/>
    <property type="molecule type" value="Genomic_DNA"/>
</dbReference>
<dbReference type="GO" id="GO:0032196">
    <property type="term" value="P:transposition"/>
    <property type="evidence" value="ECO:0007669"/>
    <property type="project" value="UniProtKB-KW"/>
</dbReference>
<evidence type="ECO:0000313" key="8">
    <source>
        <dbReference type="EMBL" id="MVI55379.1"/>
    </source>
</evidence>
<keyword evidence="4" id="KW-0233">DNA recombination</keyword>
<feature type="domain" description="Integrase catalytic" evidence="6">
    <location>
        <begin position="129"/>
        <end position="314"/>
    </location>
</feature>
<reference evidence="11 12" key="2">
    <citation type="submission" date="2019-11" db="EMBL/GenBank/DDBJ databases">
        <title>Implementation of targeted gown and glove precautions to prevent Staphylococcus aureus acquisition in community-based nursing homes.</title>
        <authorList>
            <person name="Stine O.C."/>
        </authorList>
    </citation>
    <scope>NUCLEOTIDE SEQUENCE [LARGE SCALE GENOMIC DNA]</scope>
    <source>
        <strain evidence="9 12">S_2023.LVRQ.AN</strain>
        <strain evidence="8 11">S_4031.LGMP.AI</strain>
    </source>
</reference>
<dbReference type="GO" id="GO:0015074">
    <property type="term" value="P:DNA integration"/>
    <property type="evidence" value="ECO:0007669"/>
    <property type="project" value="InterPro"/>
</dbReference>
<feature type="domain" description="HTH IS21-type" evidence="5">
    <location>
        <begin position="20"/>
        <end position="79"/>
    </location>
</feature>
<dbReference type="InterPro" id="IPR036397">
    <property type="entry name" value="RNaseH_sf"/>
</dbReference>
<dbReference type="Proteomes" id="UP000039437">
    <property type="component" value="Unassembled WGS sequence"/>
</dbReference>
<dbReference type="InterPro" id="IPR012337">
    <property type="entry name" value="RNaseH-like_sf"/>
</dbReference>
<dbReference type="PANTHER" id="PTHR35004:SF6">
    <property type="entry name" value="TRANSPOSASE"/>
    <property type="match status" value="1"/>
</dbReference>
<evidence type="ECO:0000259" key="5">
    <source>
        <dbReference type="PROSITE" id="PS50531"/>
    </source>
</evidence>
<dbReference type="InterPro" id="IPR017894">
    <property type="entry name" value="HTH_IS21_transposase_type"/>
</dbReference>
<evidence type="ECO:0000259" key="6">
    <source>
        <dbReference type="PROSITE" id="PS50994"/>
    </source>
</evidence>
<dbReference type="PROSITE" id="PS50994">
    <property type="entry name" value="INTEGRASE"/>
    <property type="match status" value="1"/>
</dbReference>
<dbReference type="PROSITE" id="PS50531">
    <property type="entry name" value="HTH_IS21"/>
    <property type="match status" value="1"/>
</dbReference>
<organism evidence="7 10">
    <name type="scientific">Staphylococcus aureus</name>
    <dbReference type="NCBI Taxonomy" id="1280"/>
    <lineage>
        <taxon>Bacteria</taxon>
        <taxon>Bacillati</taxon>
        <taxon>Bacillota</taxon>
        <taxon>Bacilli</taxon>
        <taxon>Bacillales</taxon>
        <taxon>Staphylococcaceae</taxon>
        <taxon>Staphylococcus</taxon>
    </lineage>
</organism>
<evidence type="ECO:0000256" key="4">
    <source>
        <dbReference type="ARBA" id="ARBA00023172"/>
    </source>
</evidence>
<dbReference type="PATRIC" id="fig|1280.3385.peg.1752"/>
<evidence type="ECO:0000313" key="9">
    <source>
        <dbReference type="EMBL" id="MVL44753.1"/>
    </source>
</evidence>
<dbReference type="InterPro" id="IPR054353">
    <property type="entry name" value="IstA-like_C"/>
</dbReference>
<dbReference type="EMBL" id="CVOQ01000039">
    <property type="protein sequence ID" value="CRI20458.1"/>
    <property type="molecule type" value="Genomic_DNA"/>
</dbReference>
<dbReference type="Pfam" id="PF22483">
    <property type="entry name" value="Mu-transpos_C_2"/>
    <property type="match status" value="1"/>
</dbReference>
<evidence type="ECO:0000313" key="12">
    <source>
        <dbReference type="Proteomes" id="UP000434412"/>
    </source>
</evidence>
<evidence type="ECO:0000256" key="1">
    <source>
        <dbReference type="ARBA" id="ARBA00009277"/>
    </source>
</evidence>
<dbReference type="GO" id="GO:0003677">
    <property type="term" value="F:DNA binding"/>
    <property type="evidence" value="ECO:0007669"/>
    <property type="project" value="UniProtKB-KW"/>
</dbReference>
<dbReference type="InterPro" id="IPR001584">
    <property type="entry name" value="Integrase_cat-core"/>
</dbReference>
<evidence type="ECO:0000256" key="3">
    <source>
        <dbReference type="ARBA" id="ARBA00023125"/>
    </source>
</evidence>
<dbReference type="Proteomes" id="UP000434412">
    <property type="component" value="Unassembled WGS sequence"/>
</dbReference>
<dbReference type="NCBIfam" id="NF033546">
    <property type="entry name" value="transpos_IS21"/>
    <property type="match status" value="1"/>
</dbReference>
<comment type="similarity">
    <text evidence="1">Belongs to the transposase IS21/IS408/IS1162 family.</text>
</comment>
<dbReference type="Proteomes" id="UP000433366">
    <property type="component" value="Unassembled WGS sequence"/>
</dbReference>
<dbReference type="RefSeq" id="WP_000777473.1">
    <property type="nucleotide sequence ID" value="NZ_CP083259.1"/>
</dbReference>
<dbReference type="GO" id="GO:0006310">
    <property type="term" value="P:DNA recombination"/>
    <property type="evidence" value="ECO:0007669"/>
    <property type="project" value="UniProtKB-KW"/>
</dbReference>
<evidence type="ECO:0000313" key="11">
    <source>
        <dbReference type="Proteomes" id="UP000433366"/>
    </source>
</evidence>
<dbReference type="Gene3D" id="3.30.420.10">
    <property type="entry name" value="Ribonuclease H-like superfamily/Ribonuclease H"/>
    <property type="match status" value="1"/>
</dbReference>
<reference evidence="7 10" key="1">
    <citation type="submission" date="2015-04" db="EMBL/GenBank/DDBJ databases">
        <authorList>
            <person name="Syromyatnikov M.Y."/>
            <person name="Popov V.N."/>
        </authorList>
    </citation>
    <scope>NUCLEOTIDE SEQUENCE [LARGE SCALE GENOMIC DNA]</scope>
    <source>
        <strain evidence="7 10">AH1</strain>
    </source>
</reference>
<keyword evidence="2" id="KW-0815">Transposition</keyword>